<evidence type="ECO:0000256" key="2">
    <source>
        <dbReference type="ARBA" id="ARBA00006114"/>
    </source>
</evidence>
<dbReference type="Pfam" id="PF00731">
    <property type="entry name" value="AIRC"/>
    <property type="match status" value="1"/>
</dbReference>
<evidence type="ECO:0000256" key="1">
    <source>
        <dbReference type="ARBA" id="ARBA00001244"/>
    </source>
</evidence>
<dbReference type="PANTHER" id="PTHR11609">
    <property type="entry name" value="PURINE BIOSYNTHESIS PROTEIN 6/7, PUR6/7"/>
    <property type="match status" value="1"/>
</dbReference>
<dbReference type="EC" id="6.3.4.18" evidence="8"/>
<feature type="binding site" evidence="8">
    <location>
        <position position="199"/>
    </location>
    <ligand>
        <name>ATP</name>
        <dbReference type="ChEBI" id="CHEBI:30616"/>
    </ligand>
</feature>
<evidence type="ECO:0000259" key="11">
    <source>
        <dbReference type="PROSITE" id="PS50975"/>
    </source>
</evidence>
<comment type="function">
    <text evidence="9">Catalyzes the conversion of N5-carboxyaminoimidazole ribonucleotide (N5-CAIR) to 4-carboxy-5-aminoimidazole ribonucleotide (CAIR).</text>
</comment>
<comment type="subunit">
    <text evidence="8">Homodimer.</text>
</comment>
<dbReference type="GO" id="GO:0034023">
    <property type="term" value="F:5-(carboxyamino)imidazole ribonucleotide mutase activity"/>
    <property type="evidence" value="ECO:0007669"/>
    <property type="project" value="UniProtKB-UniRule"/>
</dbReference>
<comment type="function">
    <text evidence="8">Catalyzes the ATP-dependent conversion of 5-aminoimidazole ribonucleotide (AIR) and HCO(3)(-) to N5-carboxyaminoimidazole ribonucleotide (N5-CAIR).</text>
</comment>
<evidence type="ECO:0000256" key="10">
    <source>
        <dbReference type="SAM" id="MobiDB-lite"/>
    </source>
</evidence>
<comment type="similarity">
    <text evidence="2">In the C-terminal section; belongs to the AIR carboxylase family. Class I subfamily.</text>
</comment>
<dbReference type="Gene3D" id="3.30.470.20">
    <property type="entry name" value="ATP-grasp fold, B domain"/>
    <property type="match status" value="1"/>
</dbReference>
<reference evidence="12 13" key="1">
    <citation type="submission" date="2019-11" db="EMBL/GenBank/DDBJ databases">
        <title>Draft genome sequence of Kocuria indica DP-K7, a methyl red degrading Actinobacterium.</title>
        <authorList>
            <person name="Kumaran S."/>
            <person name="Tischler D."/>
            <person name="Ngo A.C.R."/>
            <person name="Schultes F."/>
        </authorList>
    </citation>
    <scope>NUCLEOTIDE SEQUENCE [LARGE SCALE GENOMIC DNA]</scope>
    <source>
        <strain evidence="12 13">DP-K7</strain>
    </source>
</reference>
<feature type="domain" description="ATP-grasp" evidence="11">
    <location>
        <begin position="111"/>
        <end position="309"/>
    </location>
</feature>
<dbReference type="InterPro" id="IPR040686">
    <property type="entry name" value="PurK_C"/>
</dbReference>
<dbReference type="InterPro" id="IPR011054">
    <property type="entry name" value="Rudment_hybrid_motif"/>
</dbReference>
<dbReference type="GO" id="GO:0004638">
    <property type="term" value="F:phosphoribosylaminoimidazole carboxylase activity"/>
    <property type="evidence" value="ECO:0007669"/>
    <property type="project" value="UniProtKB-EC"/>
</dbReference>
<dbReference type="NCBIfam" id="NF004680">
    <property type="entry name" value="PRK06019.1-6"/>
    <property type="match status" value="1"/>
</dbReference>
<evidence type="ECO:0000313" key="13">
    <source>
        <dbReference type="Proteomes" id="UP000471026"/>
    </source>
</evidence>
<evidence type="ECO:0000256" key="4">
    <source>
        <dbReference type="ARBA" id="ARBA00022755"/>
    </source>
</evidence>
<dbReference type="SUPFAM" id="SSF52255">
    <property type="entry name" value="N5-CAIR mutase (phosphoribosylaminoimidazole carboxylase, PurE)"/>
    <property type="match status" value="1"/>
</dbReference>
<keyword evidence="7" id="KW-0456">Lyase</keyword>
<keyword evidence="5" id="KW-0210">Decarboxylase</keyword>
<dbReference type="GO" id="GO:0005524">
    <property type="term" value="F:ATP binding"/>
    <property type="evidence" value="ECO:0007669"/>
    <property type="project" value="UniProtKB-UniRule"/>
</dbReference>
<dbReference type="PANTHER" id="PTHR11609:SF5">
    <property type="entry name" value="PHOSPHORIBOSYLAMINOIMIDAZOLE CARBOXYLASE"/>
    <property type="match status" value="1"/>
</dbReference>
<dbReference type="Pfam" id="PF22660">
    <property type="entry name" value="RS_preATP-grasp-like"/>
    <property type="match status" value="1"/>
</dbReference>
<dbReference type="InterPro" id="IPR003135">
    <property type="entry name" value="ATP-grasp_carboxylate-amine"/>
</dbReference>
<feature type="binding site" evidence="9">
    <location>
        <position position="435"/>
    </location>
    <ligand>
        <name>substrate</name>
    </ligand>
</feature>
<evidence type="ECO:0000313" key="12">
    <source>
        <dbReference type="EMBL" id="NDO77345.1"/>
    </source>
</evidence>
<dbReference type="EC" id="5.4.99.18" evidence="9"/>
<keyword evidence="6 8" id="KW-0067">ATP-binding</keyword>
<feature type="binding site" evidence="8">
    <location>
        <position position="147"/>
    </location>
    <ligand>
        <name>ATP</name>
        <dbReference type="ChEBI" id="CHEBI:30616"/>
    </ligand>
</feature>
<keyword evidence="3 8" id="KW-0547">Nucleotide-binding</keyword>
<protein>
    <recommendedName>
        <fullName evidence="8 9">Multifunctional fusion protein</fullName>
    </recommendedName>
    <domain>
        <recommendedName>
            <fullName evidence="8">N5-carboxyaminoimidazole ribonucleotide synthase</fullName>
            <shortName evidence="8">N5-CAIR synthase</shortName>
            <ecNumber evidence="8">6.3.4.18</ecNumber>
        </recommendedName>
        <alternativeName>
            <fullName evidence="8">5-(carboxyamino)imidazole ribonucleotide synthetase</fullName>
        </alternativeName>
    </domain>
    <domain>
        <recommendedName>
            <fullName evidence="9">N5-carboxyaminoimidazole ribonucleotide mutase</fullName>
            <shortName evidence="9">N5-CAIR mutase</shortName>
            <ecNumber evidence="9">5.4.99.18</ecNumber>
        </recommendedName>
        <alternativeName>
            <fullName evidence="9">5-(carboxyamino)imidazole ribonucleotide mutase</fullName>
        </alternativeName>
    </domain>
</protein>
<dbReference type="Gene3D" id="3.40.50.1970">
    <property type="match status" value="1"/>
</dbReference>
<comment type="catalytic activity">
    <reaction evidence="8">
        <text>5-amino-1-(5-phospho-beta-D-ribosyl)imidazole + hydrogencarbonate + ATP = 5-carboxyamino-1-(5-phospho-D-ribosyl)imidazole + ADP + phosphate + 2 H(+)</text>
        <dbReference type="Rhea" id="RHEA:19317"/>
        <dbReference type="ChEBI" id="CHEBI:15378"/>
        <dbReference type="ChEBI" id="CHEBI:17544"/>
        <dbReference type="ChEBI" id="CHEBI:30616"/>
        <dbReference type="ChEBI" id="CHEBI:43474"/>
        <dbReference type="ChEBI" id="CHEBI:58730"/>
        <dbReference type="ChEBI" id="CHEBI:137981"/>
        <dbReference type="ChEBI" id="CHEBI:456216"/>
        <dbReference type="EC" id="6.3.4.18"/>
    </reaction>
</comment>
<dbReference type="HAMAP" id="MF_01929">
    <property type="entry name" value="PurE_classI"/>
    <property type="match status" value="1"/>
</dbReference>
<dbReference type="EMBL" id="WMHZ01000004">
    <property type="protein sequence ID" value="NDO77345.1"/>
    <property type="molecule type" value="Genomic_DNA"/>
</dbReference>
<keyword evidence="9" id="KW-0413">Isomerase</keyword>
<dbReference type="NCBIfam" id="TIGR01162">
    <property type="entry name" value="purE"/>
    <property type="match status" value="1"/>
</dbReference>
<feature type="binding site" evidence="8">
    <location>
        <begin position="279"/>
        <end position="280"/>
    </location>
    <ligand>
        <name>ATP</name>
        <dbReference type="ChEBI" id="CHEBI:30616"/>
    </ligand>
</feature>
<dbReference type="GO" id="GO:0034028">
    <property type="term" value="F:5-(carboxyamino)imidazole ribonucleotide synthase activity"/>
    <property type="evidence" value="ECO:0007669"/>
    <property type="project" value="UniProtKB-UniRule"/>
</dbReference>
<dbReference type="InterPro" id="IPR016185">
    <property type="entry name" value="PreATP-grasp_dom_sf"/>
</dbReference>
<evidence type="ECO:0000256" key="9">
    <source>
        <dbReference type="HAMAP-Rule" id="MF_01929"/>
    </source>
</evidence>
<name>A0A6N9QVW3_9MICC</name>
<dbReference type="UniPathway" id="UPA00074">
    <property type="reaction ID" value="UER00942"/>
</dbReference>
<dbReference type="InterPro" id="IPR011761">
    <property type="entry name" value="ATP-grasp"/>
</dbReference>
<dbReference type="Gene3D" id="3.40.50.20">
    <property type="match status" value="1"/>
</dbReference>
<feature type="binding site" evidence="9">
    <location>
        <position position="462"/>
    </location>
    <ligand>
        <name>substrate</name>
    </ligand>
</feature>
<dbReference type="InterPro" id="IPR005875">
    <property type="entry name" value="PurK"/>
</dbReference>
<evidence type="ECO:0000256" key="7">
    <source>
        <dbReference type="ARBA" id="ARBA00023239"/>
    </source>
</evidence>
<comment type="pathway">
    <text evidence="8">Purine metabolism; IMP biosynthesis via de novo pathway; 5-amino-1-(5-phospho-D-ribosyl)imidazole-4-carboxylate from 5-amino-1-(5-phospho-D-ribosyl)imidazole (N5-CAIR route): step 1/2.</text>
</comment>
<evidence type="ECO:0000256" key="3">
    <source>
        <dbReference type="ARBA" id="ARBA00022741"/>
    </source>
</evidence>
<dbReference type="InterPro" id="IPR033747">
    <property type="entry name" value="PurE_ClassI"/>
</dbReference>
<comment type="catalytic activity">
    <reaction evidence="1">
        <text>5-amino-1-(5-phospho-D-ribosyl)imidazole-4-carboxylate + H(+) = 5-amino-1-(5-phospho-beta-D-ribosyl)imidazole + CO2</text>
        <dbReference type="Rhea" id="RHEA:10792"/>
        <dbReference type="ChEBI" id="CHEBI:15378"/>
        <dbReference type="ChEBI" id="CHEBI:16526"/>
        <dbReference type="ChEBI" id="CHEBI:77657"/>
        <dbReference type="ChEBI" id="CHEBI:137981"/>
        <dbReference type="EC" id="4.1.1.21"/>
    </reaction>
</comment>
<proteinExistence type="inferred from homology"/>
<dbReference type="Proteomes" id="UP000471026">
    <property type="component" value="Unassembled WGS sequence"/>
</dbReference>
<dbReference type="NCBIfam" id="TIGR01161">
    <property type="entry name" value="purK"/>
    <property type="match status" value="1"/>
</dbReference>
<accession>A0A6N9QVW3</accession>
<sequence>MNSPITGPVIGVVGGGQLARMMAPAAVALGVELRVLAEGPEVSAVAAVRTAPTGDYTDLETLQRFAADVDVLTFDHEHVPTDHLRALEAQGVAVRPGPSALVHAQDKLVMRRAVAELGLPNPQWQEVHSSQELVTFGERVGWPVILKTPRGGYDGKGVLKVDGPQDAGSGTAAEWFDRANGQDDGTGLLAEEAVAFSRELSAMVARRPSGQTVAWPVVESIQVAGVCDEVIAPAPGLDPQVARAAQAAAVRLAEELGVTGVMAVELFETPGADAGFAVNELAMRPHNSGHWSMDGSVTGQFEQHLRAVLDWPLGATDVVAGAAVMKNYLGGDNQDLFAAYPQALNAEPRAKIHNYGKSVRPGRKIGHVNVVGGAHEIQRLREIATHAASILRDGEDRGVRPTDVTDAPEQQPWGAVPSGQSEPPQVGLVMGSDSDWATMRAAAEALEELGVPYEADVVSAHRMPTEMLEYGRTAHERGLRVIIAGAGGAAHLPGMLASVTPLPVIGVPVALKTLDGMDSLLSIVQMPAGVPVATVSINGARNAGLLAARVLGSAPDASGQDLRGRLRDFAQELSEAAHRKGSALRDAVTRGTASQD</sequence>
<dbReference type="NCBIfam" id="NF004679">
    <property type="entry name" value="PRK06019.1-5"/>
    <property type="match status" value="1"/>
</dbReference>
<comment type="caution">
    <text evidence="8">Lacks conserved residue(s) required for the propagation of feature annotation.</text>
</comment>
<comment type="similarity">
    <text evidence="8">Belongs to the PurK/PurT family.</text>
</comment>
<organism evidence="12 13">
    <name type="scientific">Kocuria marina subsp. indica</name>
    <dbReference type="NCBI Taxonomy" id="1049583"/>
    <lineage>
        <taxon>Bacteria</taxon>
        <taxon>Bacillati</taxon>
        <taxon>Actinomycetota</taxon>
        <taxon>Actinomycetes</taxon>
        <taxon>Micrococcales</taxon>
        <taxon>Micrococcaceae</taxon>
        <taxon>Kocuria</taxon>
    </lineage>
</organism>
<evidence type="ECO:0000256" key="8">
    <source>
        <dbReference type="HAMAP-Rule" id="MF_01928"/>
    </source>
</evidence>
<feature type="binding site" evidence="9">
    <location>
        <position position="432"/>
    </location>
    <ligand>
        <name>substrate</name>
    </ligand>
</feature>
<comment type="caution">
    <text evidence="12">The sequence shown here is derived from an EMBL/GenBank/DDBJ whole genome shotgun (WGS) entry which is preliminary data.</text>
</comment>
<dbReference type="HAMAP" id="MF_01928">
    <property type="entry name" value="PurK"/>
    <property type="match status" value="1"/>
</dbReference>
<dbReference type="PROSITE" id="PS50975">
    <property type="entry name" value="ATP_GRASP"/>
    <property type="match status" value="1"/>
</dbReference>
<dbReference type="AlphaFoldDB" id="A0A6N9QVW3"/>
<dbReference type="SUPFAM" id="SSF52440">
    <property type="entry name" value="PreATP-grasp domain"/>
    <property type="match status" value="1"/>
</dbReference>
<feature type="region of interest" description="Disordered" evidence="10">
    <location>
        <begin position="396"/>
        <end position="424"/>
    </location>
</feature>
<comment type="pathway">
    <text evidence="9">Purine metabolism; IMP biosynthesis via de novo pathway; 5-amino-1-(5-phospho-D-ribosyl)imidazole-4-carboxylate from 5-amino-1-(5-phospho-D-ribosyl)imidazole (N5-CAIR route): step 2/2.</text>
</comment>
<gene>
    <name evidence="9" type="primary">purE</name>
    <name evidence="8" type="synonym">purK</name>
    <name evidence="12" type="ORF">GKZ75_03620</name>
</gene>
<dbReference type="InterPro" id="IPR013815">
    <property type="entry name" value="ATP_grasp_subdomain_1"/>
</dbReference>
<comment type="similarity">
    <text evidence="9">Belongs to the AIR carboxylase family. Class I subfamily.</text>
</comment>
<dbReference type="GO" id="GO:0046872">
    <property type="term" value="F:metal ion binding"/>
    <property type="evidence" value="ECO:0007669"/>
    <property type="project" value="InterPro"/>
</dbReference>
<feature type="binding site" evidence="8">
    <location>
        <begin position="191"/>
        <end position="194"/>
    </location>
    <ligand>
        <name>ATP</name>
        <dbReference type="ChEBI" id="CHEBI:30616"/>
    </ligand>
</feature>
<dbReference type="Pfam" id="PF17769">
    <property type="entry name" value="PurK_C"/>
    <property type="match status" value="1"/>
</dbReference>
<feature type="binding site" evidence="8">
    <location>
        <position position="107"/>
    </location>
    <ligand>
        <name>ATP</name>
        <dbReference type="ChEBI" id="CHEBI:30616"/>
    </ligand>
</feature>
<evidence type="ECO:0000256" key="5">
    <source>
        <dbReference type="ARBA" id="ARBA00022793"/>
    </source>
</evidence>
<dbReference type="SUPFAM" id="SSF51246">
    <property type="entry name" value="Rudiment single hybrid motif"/>
    <property type="match status" value="1"/>
</dbReference>
<dbReference type="GO" id="GO:0005829">
    <property type="term" value="C:cytosol"/>
    <property type="evidence" value="ECO:0007669"/>
    <property type="project" value="TreeGrafter"/>
</dbReference>
<dbReference type="GO" id="GO:0006189">
    <property type="term" value="P:'de novo' IMP biosynthetic process"/>
    <property type="evidence" value="ECO:0007669"/>
    <property type="project" value="UniProtKB-UniRule"/>
</dbReference>
<dbReference type="Pfam" id="PF02222">
    <property type="entry name" value="ATP-grasp"/>
    <property type="match status" value="1"/>
</dbReference>
<evidence type="ECO:0000256" key="6">
    <source>
        <dbReference type="ARBA" id="ARBA00022840"/>
    </source>
</evidence>
<dbReference type="SUPFAM" id="SSF56059">
    <property type="entry name" value="Glutathione synthetase ATP-binding domain-like"/>
    <property type="match status" value="1"/>
</dbReference>
<dbReference type="Gene3D" id="3.30.1490.20">
    <property type="entry name" value="ATP-grasp fold, A domain"/>
    <property type="match status" value="1"/>
</dbReference>
<dbReference type="InterPro" id="IPR054350">
    <property type="entry name" value="PurT/PurK_preATP-grasp"/>
</dbReference>
<dbReference type="InterPro" id="IPR000031">
    <property type="entry name" value="PurE_dom"/>
</dbReference>
<comment type="catalytic activity">
    <reaction evidence="9">
        <text>5-carboxyamino-1-(5-phospho-D-ribosyl)imidazole + H(+) = 5-amino-1-(5-phospho-D-ribosyl)imidazole-4-carboxylate</text>
        <dbReference type="Rhea" id="RHEA:13193"/>
        <dbReference type="ChEBI" id="CHEBI:15378"/>
        <dbReference type="ChEBI" id="CHEBI:58730"/>
        <dbReference type="ChEBI" id="CHEBI:77657"/>
        <dbReference type="EC" id="5.4.99.18"/>
    </reaction>
</comment>
<dbReference type="SMART" id="SM01001">
    <property type="entry name" value="AIRC"/>
    <property type="match status" value="1"/>
</dbReference>
<keyword evidence="4 9" id="KW-0658">Purine biosynthesis</keyword>
<keyword evidence="8 12" id="KW-0436">Ligase</keyword>